<keyword evidence="1" id="KW-0449">Lipoprotein</keyword>
<protein>
    <submittedName>
        <fullName evidence="1">KapB, lipoprotein required for KinB pathway to sporulation</fullName>
    </submittedName>
</protein>
<dbReference type="EMBL" id="CP012502">
    <property type="protein sequence ID" value="AOM83218.1"/>
    <property type="molecule type" value="Genomic_DNA"/>
</dbReference>
<dbReference type="Pfam" id="PF08810">
    <property type="entry name" value="KapB"/>
    <property type="match status" value="1"/>
</dbReference>
<dbReference type="Gene3D" id="2.30.30.430">
    <property type="entry name" value="Kinase associated protein B domain"/>
    <property type="match status" value="1"/>
</dbReference>
<sequence length="128" mass="14811">MSELTNQTVKALYKTGSYYGRVIEDHPTKQTVLVEILAVEKHPVQGDLHHPKEVNVPLFHERKALSFREKANMPRHTVKPFDSEIPEYNESLKHSLETMKTELKNEDTDWSFHALKALEAVEKDYPIA</sequence>
<dbReference type="RefSeq" id="WP_069365225.1">
    <property type="nucleotide sequence ID" value="NZ_CP012502.1"/>
</dbReference>
<dbReference type="InterPro" id="IPR014916">
    <property type="entry name" value="KapB"/>
</dbReference>
<accession>A0A1D7QW69</accession>
<gene>
    <name evidence="1" type="primary">kapB</name>
    <name evidence="1" type="ORF">BBEV_1857</name>
</gene>
<dbReference type="KEGG" id="bbev:BBEV_1857"/>
<organism evidence="1 2">
    <name type="scientific">Salisediminibacterium beveridgei</name>
    <dbReference type="NCBI Taxonomy" id="632773"/>
    <lineage>
        <taxon>Bacteria</taxon>
        <taxon>Bacillati</taxon>
        <taxon>Bacillota</taxon>
        <taxon>Bacilli</taxon>
        <taxon>Bacillales</taxon>
        <taxon>Bacillaceae</taxon>
        <taxon>Salisediminibacterium</taxon>
    </lineage>
</organism>
<dbReference type="Proteomes" id="UP000094463">
    <property type="component" value="Chromosome"/>
</dbReference>
<dbReference type="STRING" id="632773.BBEV_1857"/>
<dbReference type="InterPro" id="IPR038080">
    <property type="entry name" value="KapB_sf"/>
</dbReference>
<dbReference type="AlphaFoldDB" id="A0A1D7QW69"/>
<proteinExistence type="predicted"/>
<keyword evidence="2" id="KW-1185">Reference proteome</keyword>
<name>A0A1D7QW69_9BACI</name>
<evidence type="ECO:0000313" key="2">
    <source>
        <dbReference type="Proteomes" id="UP000094463"/>
    </source>
</evidence>
<dbReference type="PATRIC" id="fig|632773.3.peg.1946"/>
<evidence type="ECO:0000313" key="1">
    <source>
        <dbReference type="EMBL" id="AOM83218.1"/>
    </source>
</evidence>
<dbReference type="SMART" id="SM01298">
    <property type="entry name" value="KapB"/>
    <property type="match status" value="1"/>
</dbReference>
<dbReference type="SUPFAM" id="SSF141251">
    <property type="entry name" value="Kinase-associated protein B-like"/>
    <property type="match status" value="1"/>
</dbReference>
<reference evidence="1 2" key="1">
    <citation type="submission" date="2015-08" db="EMBL/GenBank/DDBJ databases">
        <title>The complete genome sequence of Bacillus beveridgei MLTeJB.</title>
        <authorList>
            <person name="Hanson T.E."/>
            <person name="Mesa C."/>
            <person name="Basesman S.M."/>
            <person name="Oremland R.S."/>
        </authorList>
    </citation>
    <scope>NUCLEOTIDE SEQUENCE [LARGE SCALE GENOMIC DNA]</scope>
    <source>
        <strain evidence="1 2">MLTeJB</strain>
    </source>
</reference>